<evidence type="ECO:0000313" key="3">
    <source>
        <dbReference type="EMBL" id="KAI1697608.1"/>
    </source>
</evidence>
<evidence type="ECO:0000256" key="1">
    <source>
        <dbReference type="SAM" id="MobiDB-lite"/>
    </source>
</evidence>
<gene>
    <name evidence="3" type="ORF">DdX_18411</name>
</gene>
<organism evidence="3 4">
    <name type="scientific">Ditylenchus destructor</name>
    <dbReference type="NCBI Taxonomy" id="166010"/>
    <lineage>
        <taxon>Eukaryota</taxon>
        <taxon>Metazoa</taxon>
        <taxon>Ecdysozoa</taxon>
        <taxon>Nematoda</taxon>
        <taxon>Chromadorea</taxon>
        <taxon>Rhabditida</taxon>
        <taxon>Tylenchina</taxon>
        <taxon>Tylenchomorpha</taxon>
        <taxon>Sphaerularioidea</taxon>
        <taxon>Anguinidae</taxon>
        <taxon>Anguininae</taxon>
        <taxon>Ditylenchus</taxon>
    </lineage>
</organism>
<feature type="signal peptide" evidence="2">
    <location>
        <begin position="1"/>
        <end position="24"/>
    </location>
</feature>
<keyword evidence="2" id="KW-0732">Signal</keyword>
<dbReference type="AlphaFoldDB" id="A0AAD4MQ56"/>
<dbReference type="Proteomes" id="UP001201812">
    <property type="component" value="Unassembled WGS sequence"/>
</dbReference>
<proteinExistence type="predicted"/>
<keyword evidence="4" id="KW-1185">Reference proteome</keyword>
<evidence type="ECO:0000256" key="2">
    <source>
        <dbReference type="SAM" id="SignalP"/>
    </source>
</evidence>
<dbReference type="EMBL" id="JAKKPZ010000260">
    <property type="protein sequence ID" value="KAI1697608.1"/>
    <property type="molecule type" value="Genomic_DNA"/>
</dbReference>
<name>A0AAD4MQ56_9BILA</name>
<feature type="region of interest" description="Disordered" evidence="1">
    <location>
        <begin position="65"/>
        <end position="126"/>
    </location>
</feature>
<feature type="chain" id="PRO_5041942873" evidence="2">
    <location>
        <begin position="25"/>
        <end position="238"/>
    </location>
</feature>
<feature type="compositionally biased region" description="Low complexity" evidence="1">
    <location>
        <begin position="71"/>
        <end position="86"/>
    </location>
</feature>
<reference evidence="3" key="1">
    <citation type="submission" date="2022-01" db="EMBL/GenBank/DDBJ databases">
        <title>Genome Sequence Resource for Two Populations of Ditylenchus destructor, the Migratory Endoparasitic Phytonematode.</title>
        <authorList>
            <person name="Zhang H."/>
            <person name="Lin R."/>
            <person name="Xie B."/>
        </authorList>
    </citation>
    <scope>NUCLEOTIDE SEQUENCE</scope>
    <source>
        <strain evidence="3">BazhouSP</strain>
    </source>
</reference>
<evidence type="ECO:0000313" key="4">
    <source>
        <dbReference type="Proteomes" id="UP001201812"/>
    </source>
</evidence>
<feature type="compositionally biased region" description="Polar residues" evidence="1">
    <location>
        <begin position="87"/>
        <end position="121"/>
    </location>
</feature>
<comment type="caution">
    <text evidence="3">The sequence shown here is derived from an EMBL/GenBank/DDBJ whole genome shotgun (WGS) entry which is preliminary data.</text>
</comment>
<protein>
    <submittedName>
        <fullName evidence="3">Uncharacterized protein</fullName>
    </submittedName>
</protein>
<accession>A0AAD4MQ56</accession>
<sequence>MTNTSVLFFLAVACCILSSTQLLAMRPSRTSSSDEIQSHDEGFWNRCGCDFLRYLGYDCEPVNTRSTTRVSQSSPGPTRPSPSGQTRVTNGGRASTTRPSSRTQTVLSTTPTGIFQSSTPTGPCGQSRILAETAAATVNNTASQSLSQVSAAAAGLAKNDAIVSDATSRIAAAVQDAQTAMDSAVNIAETACAAAGADQTAINAANAAAVTAINAAQAAAATSITAARDAAITAIQAN</sequence>